<evidence type="ECO:0000256" key="3">
    <source>
        <dbReference type="ARBA" id="ARBA00022989"/>
    </source>
</evidence>
<dbReference type="GeneID" id="54294996"/>
<feature type="transmembrane region" description="Helical" evidence="6">
    <location>
        <begin position="415"/>
        <end position="434"/>
    </location>
</feature>
<dbReference type="FunFam" id="3.30.750.24:FF:000036">
    <property type="entry name" value="Putative sulfate transporter YPR003C"/>
    <property type="match status" value="1"/>
</dbReference>
<dbReference type="RefSeq" id="XP_033392860.1">
    <property type="nucleotide sequence ID" value="XM_033537500.1"/>
</dbReference>
<reference evidence="8" key="1">
    <citation type="journal article" date="2020" name="Stud. Mycol.">
        <title>101 Dothideomycetes genomes: a test case for predicting lifestyles and emergence of pathogens.</title>
        <authorList>
            <person name="Haridas S."/>
            <person name="Albert R."/>
            <person name="Binder M."/>
            <person name="Bloem J."/>
            <person name="Labutti K."/>
            <person name="Salamov A."/>
            <person name="Andreopoulos B."/>
            <person name="Baker S."/>
            <person name="Barry K."/>
            <person name="Bills G."/>
            <person name="Bluhm B."/>
            <person name="Cannon C."/>
            <person name="Castanera R."/>
            <person name="Culley D."/>
            <person name="Daum C."/>
            <person name="Ezra D."/>
            <person name="Gonzalez J."/>
            <person name="Henrissat B."/>
            <person name="Kuo A."/>
            <person name="Liang C."/>
            <person name="Lipzen A."/>
            <person name="Lutzoni F."/>
            <person name="Magnuson J."/>
            <person name="Mondo S."/>
            <person name="Nolan M."/>
            <person name="Ohm R."/>
            <person name="Pangilinan J."/>
            <person name="Park H.-J."/>
            <person name="Ramirez L."/>
            <person name="Alfaro M."/>
            <person name="Sun H."/>
            <person name="Tritt A."/>
            <person name="Yoshinaga Y."/>
            <person name="Zwiers L.-H."/>
            <person name="Turgeon B."/>
            <person name="Goodwin S."/>
            <person name="Spatafora J."/>
            <person name="Crous P."/>
            <person name="Grigoriev I."/>
        </authorList>
    </citation>
    <scope>NUCLEOTIDE SEQUENCE</scope>
    <source>
        <strain evidence="8">CBS 121167</strain>
    </source>
</reference>
<evidence type="ECO:0000259" key="7">
    <source>
        <dbReference type="PROSITE" id="PS50801"/>
    </source>
</evidence>
<organism evidence="8 9">
    <name type="scientific">Aplosporella prunicola CBS 121167</name>
    <dbReference type="NCBI Taxonomy" id="1176127"/>
    <lineage>
        <taxon>Eukaryota</taxon>
        <taxon>Fungi</taxon>
        <taxon>Dikarya</taxon>
        <taxon>Ascomycota</taxon>
        <taxon>Pezizomycotina</taxon>
        <taxon>Dothideomycetes</taxon>
        <taxon>Dothideomycetes incertae sedis</taxon>
        <taxon>Botryosphaeriales</taxon>
        <taxon>Aplosporellaceae</taxon>
        <taxon>Aplosporella</taxon>
    </lineage>
</organism>
<gene>
    <name evidence="8" type="ORF">K452DRAFT_236374</name>
</gene>
<dbReference type="EMBL" id="ML995506">
    <property type="protein sequence ID" value="KAF2137142.1"/>
    <property type="molecule type" value="Genomic_DNA"/>
</dbReference>
<dbReference type="OrthoDB" id="427213at2759"/>
<dbReference type="Pfam" id="PF01740">
    <property type="entry name" value="STAS"/>
    <property type="match status" value="1"/>
</dbReference>
<feature type="transmembrane region" description="Helical" evidence="6">
    <location>
        <begin position="362"/>
        <end position="381"/>
    </location>
</feature>
<dbReference type="Proteomes" id="UP000799438">
    <property type="component" value="Unassembled WGS sequence"/>
</dbReference>
<feature type="compositionally biased region" description="Low complexity" evidence="5">
    <location>
        <begin position="14"/>
        <end position="35"/>
    </location>
</feature>
<comment type="subcellular location">
    <subcellularLocation>
        <location evidence="1">Membrane</location>
        <topology evidence="1">Multi-pass membrane protein</topology>
    </subcellularLocation>
</comment>
<dbReference type="SUPFAM" id="SSF52091">
    <property type="entry name" value="SpoIIaa-like"/>
    <property type="match status" value="1"/>
</dbReference>
<feature type="compositionally biased region" description="Low complexity" evidence="5">
    <location>
        <begin position="94"/>
        <end position="108"/>
    </location>
</feature>
<feature type="transmembrane region" description="Helical" evidence="6">
    <location>
        <begin position="277"/>
        <end position="297"/>
    </location>
</feature>
<evidence type="ECO:0000256" key="6">
    <source>
        <dbReference type="SAM" id="Phobius"/>
    </source>
</evidence>
<feature type="region of interest" description="Disordered" evidence="5">
    <location>
        <begin position="1"/>
        <end position="119"/>
    </location>
</feature>
<dbReference type="Pfam" id="PF00916">
    <property type="entry name" value="Sulfate_transp"/>
    <property type="match status" value="1"/>
</dbReference>
<dbReference type="GO" id="GO:0016020">
    <property type="term" value="C:membrane"/>
    <property type="evidence" value="ECO:0007669"/>
    <property type="project" value="UniProtKB-SubCell"/>
</dbReference>
<evidence type="ECO:0000256" key="5">
    <source>
        <dbReference type="SAM" id="MobiDB-lite"/>
    </source>
</evidence>
<dbReference type="InterPro" id="IPR011547">
    <property type="entry name" value="SLC26A/SulP_dom"/>
</dbReference>
<feature type="compositionally biased region" description="Basic and acidic residues" evidence="5">
    <location>
        <begin position="65"/>
        <end position="85"/>
    </location>
</feature>
<evidence type="ECO:0000313" key="9">
    <source>
        <dbReference type="Proteomes" id="UP000799438"/>
    </source>
</evidence>
<keyword evidence="4 6" id="KW-0472">Membrane</keyword>
<keyword evidence="3 6" id="KW-1133">Transmembrane helix</keyword>
<dbReference type="Gene3D" id="3.30.750.24">
    <property type="entry name" value="STAS domain"/>
    <property type="match status" value="1"/>
</dbReference>
<evidence type="ECO:0000256" key="1">
    <source>
        <dbReference type="ARBA" id="ARBA00004141"/>
    </source>
</evidence>
<feature type="transmembrane region" description="Helical" evidence="6">
    <location>
        <begin position="247"/>
        <end position="265"/>
    </location>
</feature>
<dbReference type="AlphaFoldDB" id="A0A6A6AYY7"/>
<name>A0A6A6AYY7_9PEZI</name>
<dbReference type="InterPro" id="IPR036513">
    <property type="entry name" value="STAS_dom_sf"/>
</dbReference>
<dbReference type="PANTHER" id="PTHR11814">
    <property type="entry name" value="SULFATE TRANSPORTER"/>
    <property type="match status" value="1"/>
</dbReference>
<keyword evidence="9" id="KW-1185">Reference proteome</keyword>
<evidence type="ECO:0000313" key="8">
    <source>
        <dbReference type="EMBL" id="KAF2137142.1"/>
    </source>
</evidence>
<feature type="transmembrane region" description="Helical" evidence="6">
    <location>
        <begin position="545"/>
        <end position="564"/>
    </location>
</feature>
<dbReference type="GO" id="GO:0055085">
    <property type="term" value="P:transmembrane transport"/>
    <property type="evidence" value="ECO:0007669"/>
    <property type="project" value="InterPro"/>
</dbReference>
<feature type="compositionally biased region" description="Basic and acidic residues" evidence="5">
    <location>
        <begin position="40"/>
        <end position="55"/>
    </location>
</feature>
<protein>
    <recommendedName>
        <fullName evidence="7">STAS domain-containing protein</fullName>
    </recommendedName>
</protein>
<proteinExistence type="predicted"/>
<feature type="domain" description="STAS" evidence="7">
    <location>
        <begin position="699"/>
        <end position="831"/>
    </location>
</feature>
<evidence type="ECO:0000256" key="2">
    <source>
        <dbReference type="ARBA" id="ARBA00022692"/>
    </source>
</evidence>
<feature type="transmembrane region" description="Helical" evidence="6">
    <location>
        <begin position="641"/>
        <end position="669"/>
    </location>
</feature>
<feature type="transmembrane region" description="Helical" evidence="6">
    <location>
        <begin position="446"/>
        <end position="465"/>
    </location>
</feature>
<dbReference type="CDD" id="cd07042">
    <property type="entry name" value="STAS_SulP_like_sulfate_transporter"/>
    <property type="match status" value="1"/>
</dbReference>
<accession>A0A6A6AYY7</accession>
<dbReference type="InterPro" id="IPR002645">
    <property type="entry name" value="STAS_dom"/>
</dbReference>
<feature type="transmembrane region" description="Helical" evidence="6">
    <location>
        <begin position="585"/>
        <end position="604"/>
    </location>
</feature>
<evidence type="ECO:0000256" key="4">
    <source>
        <dbReference type="ARBA" id="ARBA00023136"/>
    </source>
</evidence>
<dbReference type="InterPro" id="IPR001902">
    <property type="entry name" value="SLC26A/SulP_fam"/>
</dbReference>
<dbReference type="PROSITE" id="PS50801">
    <property type="entry name" value="STAS"/>
    <property type="match status" value="1"/>
</dbReference>
<keyword evidence="2 6" id="KW-0812">Transmembrane</keyword>
<sequence>MPNSADERSSSPTSQPASRNSRNASASRASHQHAPTHPSGLRESHYPSTSPEDRMAGPSMSGNDSSRRGRELSTEIYEPRVDNDGIRPTIPEHASAASARSASPAAGSFDEPGDSSTNIRSRLLGQRDWDCASGCGSDNCQHGALSPRPPSHRSYGSFADFAHSQGLGGRYPGGLGDRAGTSSDMAQELLGESITDGLLGGQGKNNTTAWLADRHGIKNRRAMYLAYYIPIFNWVKQYKWSYLRGDLAAAVTMASFYIPMSLSYASNLGHLPPVNGLYSFVFNPLIYAILGTAPMMIVGPEAPGSLLTGEVVRENIRNGNSGELDGQRNAEIAGIVTSMAGAIILLSGLFRLGFLDSVLSRPFLRGFISAVGVVIFVDQLIPEMGLVRIASGPHGIEHGSCTDKIAFLFKNAGKAHSLTCAVSFGAFAIIMVCRELKKRLQPRFPPVAYVPDRFIVVVLSAIFTWKFGWDKQGLAILGDVTAGGGKLFDIHFPFDISHLQYASDAFGTAFTIALLGFFESSVAAKSLAPAPDGIQSVNLSANRELVALGVANLTGGLFMALPAFGGYGRSKVNASTGGRTPMSSIFLSLITMFSVAFLLPYFFYIPKGVLSAMIGVVAYSLIEEAPHDIHFFWKIRGWSELSLMLIIFVVTIFWDIKKGIAVGIGLSLLRVIRHSTRPRIQILGRIPGTADRFENAEIAPGRVEFIEGCLIVKIPEPLTFANTGALRSRLKRLEEHGTNAAHPALPRVRREEHNKNVIFDVHGVTSLDGAGAQVLYEIVQSYVGRGVRVFFCRVPRRGGEVWRLFEQSGIVDTCGGPRHFVNSVEMALRMTELESITDALDAREGRASDEGRT</sequence>
<feature type="transmembrane region" description="Helical" evidence="6">
    <location>
        <begin position="332"/>
        <end position="350"/>
    </location>
</feature>